<evidence type="ECO:0000313" key="4">
    <source>
        <dbReference type="EMBL" id="SPE21008.1"/>
    </source>
</evidence>
<name>A0A2N9LCM3_9BACT</name>
<evidence type="ECO:0000256" key="2">
    <source>
        <dbReference type="ARBA" id="ARBA00022801"/>
    </source>
</evidence>
<dbReference type="Pfam" id="PF16347">
    <property type="entry name" value="SGSH_C"/>
    <property type="match status" value="1"/>
</dbReference>
<evidence type="ECO:0000313" key="5">
    <source>
        <dbReference type="Proteomes" id="UP000239735"/>
    </source>
</evidence>
<evidence type="ECO:0000259" key="3">
    <source>
        <dbReference type="Pfam" id="PF16347"/>
    </source>
</evidence>
<dbReference type="PANTHER" id="PTHR42693">
    <property type="entry name" value="ARYLSULFATASE FAMILY MEMBER"/>
    <property type="match status" value="1"/>
</dbReference>
<dbReference type="GO" id="GO:0004065">
    <property type="term" value="F:arylsulfatase activity"/>
    <property type="evidence" value="ECO:0007669"/>
    <property type="project" value="TreeGrafter"/>
</dbReference>
<comment type="similarity">
    <text evidence="1">Belongs to the sulfatase family.</text>
</comment>
<dbReference type="PANTHER" id="PTHR42693:SF53">
    <property type="entry name" value="ENDO-4-O-SULFATASE"/>
    <property type="match status" value="1"/>
</dbReference>
<reference evidence="5" key="1">
    <citation type="submission" date="2018-02" db="EMBL/GenBank/DDBJ databases">
        <authorList>
            <person name="Hausmann B."/>
        </authorList>
    </citation>
    <scope>NUCLEOTIDE SEQUENCE [LARGE SCALE GENOMIC DNA]</scope>
    <source>
        <strain evidence="5">Peat soil MAG SbA5</strain>
    </source>
</reference>
<organism evidence="4 5">
    <name type="scientific">Candidatus Sulfuritelmatomonas gaucii</name>
    <dbReference type="NCBI Taxonomy" id="2043161"/>
    <lineage>
        <taxon>Bacteria</taxon>
        <taxon>Pseudomonadati</taxon>
        <taxon>Acidobacteriota</taxon>
        <taxon>Terriglobia</taxon>
        <taxon>Terriglobales</taxon>
        <taxon>Acidobacteriaceae</taxon>
        <taxon>Candidatus Sulfuritelmatomonas</taxon>
    </lineage>
</organism>
<dbReference type="EMBL" id="OKRB01000086">
    <property type="protein sequence ID" value="SPE21008.1"/>
    <property type="molecule type" value="Genomic_DNA"/>
</dbReference>
<evidence type="ECO:0000256" key="1">
    <source>
        <dbReference type="ARBA" id="ARBA00008779"/>
    </source>
</evidence>
<dbReference type="AlphaFoldDB" id="A0A2N9LCM3"/>
<dbReference type="Gene3D" id="3.40.720.10">
    <property type="entry name" value="Alkaline Phosphatase, subunit A"/>
    <property type="match status" value="1"/>
</dbReference>
<dbReference type="Proteomes" id="UP000239735">
    <property type="component" value="Unassembled WGS sequence"/>
</dbReference>
<sequence length="218" mass="24489">MKSAAHFARLKELGLYDNKLIAFISDHGEMNGRRAIVDKGVYLHPDVVRVPMVFKLPDAKPPRGATVESPASLLDLSQTILDFAGIRPEAKFDGISLLPAIESGHGEEDRTVLFFGGWHVGVNFDCGIQHRASDGRRYLYSYNCTSKVDELFDLDSEDATNLIDKPEYAKVRREVIQRLGAALQSDPRWLGYWAEFRIAKFSDLPKTQGDMQLFAMPD</sequence>
<protein>
    <recommendedName>
        <fullName evidence="3">N-sulphoglucosamine sulphohydrolase C-terminal domain-containing protein</fullName>
    </recommendedName>
</protein>
<gene>
    <name evidence="4" type="ORF">SBA5_30215</name>
</gene>
<dbReference type="InterPro" id="IPR050738">
    <property type="entry name" value="Sulfatase"/>
</dbReference>
<dbReference type="SUPFAM" id="SSF53649">
    <property type="entry name" value="Alkaline phosphatase-like"/>
    <property type="match status" value="1"/>
</dbReference>
<proteinExistence type="inferred from homology"/>
<dbReference type="InterPro" id="IPR032506">
    <property type="entry name" value="SGSH_C"/>
</dbReference>
<keyword evidence="2" id="KW-0378">Hydrolase</keyword>
<accession>A0A2N9LCM3</accession>
<feature type="domain" description="N-sulphoglucosamine sulphohydrolase C-terminal" evidence="3">
    <location>
        <begin position="42"/>
        <end position="180"/>
    </location>
</feature>
<dbReference type="InterPro" id="IPR017850">
    <property type="entry name" value="Alkaline_phosphatase_core_sf"/>
</dbReference>